<dbReference type="AlphaFoldDB" id="A0A9W8E4F6"/>
<feature type="non-terminal residue" evidence="2">
    <location>
        <position position="339"/>
    </location>
</feature>
<proteinExistence type="predicted"/>
<feature type="region of interest" description="Disordered" evidence="1">
    <location>
        <begin position="311"/>
        <end position="339"/>
    </location>
</feature>
<comment type="caution">
    <text evidence="2">The sequence shown here is derived from an EMBL/GenBank/DDBJ whole genome shotgun (WGS) entry which is preliminary data.</text>
</comment>
<keyword evidence="3" id="KW-1185">Reference proteome</keyword>
<sequence length="339" mass="35038">MDSQWLSSTPLAAQPDANFVLAPHSATVVTQGSVKRVRLTSPDPPACKFPSLASVTQSQRPELHPHTGVAVDSNISAGPTAGAKATDNFSVMAGEASTGEPLASIDHVLATAEAQPISTTRPLVAAASFVPALSSKDKPSLPLSSQPIDAVPPRAPPQFLSGTARLRKALEQLRPAPNLPPVTKHQGEESSGQSNSAQEPASTLEAPTIASHSPQPRPTDKFATLPSLDAAAPKIHMVKLVRSPTAPETSLVVAHLEDGARPTASDCNSSVPNSAPVANQEQAPIATIPTETATLVSLVDIAHPMVAAQCKAQPVDPRSPSEARHTSDALPIATHPPTL</sequence>
<gene>
    <name evidence="2" type="ORF">H4R34_006216</name>
</gene>
<dbReference type="EMBL" id="JANBQB010002030">
    <property type="protein sequence ID" value="KAJ1968919.1"/>
    <property type="molecule type" value="Genomic_DNA"/>
</dbReference>
<evidence type="ECO:0000313" key="2">
    <source>
        <dbReference type="EMBL" id="KAJ1968919.1"/>
    </source>
</evidence>
<feature type="region of interest" description="Disordered" evidence="1">
    <location>
        <begin position="174"/>
        <end position="223"/>
    </location>
</feature>
<feature type="region of interest" description="Disordered" evidence="1">
    <location>
        <begin position="55"/>
        <end position="75"/>
    </location>
</feature>
<accession>A0A9W8E4F6</accession>
<feature type="compositionally biased region" description="Polar residues" evidence="1">
    <location>
        <begin position="189"/>
        <end position="201"/>
    </location>
</feature>
<organism evidence="2 3">
    <name type="scientific">Dimargaris verticillata</name>
    <dbReference type="NCBI Taxonomy" id="2761393"/>
    <lineage>
        <taxon>Eukaryota</taxon>
        <taxon>Fungi</taxon>
        <taxon>Fungi incertae sedis</taxon>
        <taxon>Zoopagomycota</taxon>
        <taxon>Kickxellomycotina</taxon>
        <taxon>Dimargaritomycetes</taxon>
        <taxon>Dimargaritales</taxon>
        <taxon>Dimargaritaceae</taxon>
        <taxon>Dimargaris</taxon>
    </lineage>
</organism>
<dbReference type="Proteomes" id="UP001151582">
    <property type="component" value="Unassembled WGS sequence"/>
</dbReference>
<name>A0A9W8E4F6_9FUNG</name>
<evidence type="ECO:0000313" key="3">
    <source>
        <dbReference type="Proteomes" id="UP001151582"/>
    </source>
</evidence>
<reference evidence="2" key="1">
    <citation type="submission" date="2022-07" db="EMBL/GenBank/DDBJ databases">
        <title>Phylogenomic reconstructions and comparative analyses of Kickxellomycotina fungi.</title>
        <authorList>
            <person name="Reynolds N.K."/>
            <person name="Stajich J.E."/>
            <person name="Barry K."/>
            <person name="Grigoriev I.V."/>
            <person name="Crous P."/>
            <person name="Smith M.E."/>
        </authorList>
    </citation>
    <scope>NUCLEOTIDE SEQUENCE</scope>
    <source>
        <strain evidence="2">RSA 567</strain>
    </source>
</reference>
<protein>
    <submittedName>
        <fullName evidence="2">Uncharacterized protein</fullName>
    </submittedName>
</protein>
<feature type="region of interest" description="Disordered" evidence="1">
    <location>
        <begin position="134"/>
        <end position="159"/>
    </location>
</feature>
<evidence type="ECO:0000256" key="1">
    <source>
        <dbReference type="SAM" id="MobiDB-lite"/>
    </source>
</evidence>